<dbReference type="Gene3D" id="1.10.10.10">
    <property type="entry name" value="Winged helix-like DNA-binding domain superfamily/Winged helix DNA-binding domain"/>
    <property type="match status" value="1"/>
</dbReference>
<organism evidence="1 2">
    <name type="scientific">Tagetes erecta</name>
    <name type="common">African marigold</name>
    <dbReference type="NCBI Taxonomy" id="13708"/>
    <lineage>
        <taxon>Eukaryota</taxon>
        <taxon>Viridiplantae</taxon>
        <taxon>Streptophyta</taxon>
        <taxon>Embryophyta</taxon>
        <taxon>Tracheophyta</taxon>
        <taxon>Spermatophyta</taxon>
        <taxon>Magnoliopsida</taxon>
        <taxon>eudicotyledons</taxon>
        <taxon>Gunneridae</taxon>
        <taxon>Pentapetalae</taxon>
        <taxon>asterids</taxon>
        <taxon>campanulids</taxon>
        <taxon>Asterales</taxon>
        <taxon>Asteraceae</taxon>
        <taxon>Asteroideae</taxon>
        <taxon>Heliantheae alliance</taxon>
        <taxon>Tageteae</taxon>
        <taxon>Tagetes</taxon>
    </lineage>
</organism>
<evidence type="ECO:0000313" key="1">
    <source>
        <dbReference type="EMBL" id="KAK1420418.1"/>
    </source>
</evidence>
<evidence type="ECO:0000313" key="2">
    <source>
        <dbReference type="Proteomes" id="UP001229421"/>
    </source>
</evidence>
<protein>
    <submittedName>
        <fullName evidence="1">Uncharacterized protein</fullName>
    </submittedName>
</protein>
<dbReference type="AlphaFoldDB" id="A0AAD8KD04"/>
<dbReference type="InterPro" id="IPR036388">
    <property type="entry name" value="WH-like_DNA-bd_sf"/>
</dbReference>
<dbReference type="Gene3D" id="3.40.50.150">
    <property type="entry name" value="Vaccinia Virus protein VP39"/>
    <property type="match status" value="1"/>
</dbReference>
<reference evidence="1" key="1">
    <citation type="journal article" date="2023" name="bioRxiv">
        <title>Improved chromosome-level genome assembly for marigold (Tagetes erecta).</title>
        <authorList>
            <person name="Jiang F."/>
            <person name="Yuan L."/>
            <person name="Wang S."/>
            <person name="Wang H."/>
            <person name="Xu D."/>
            <person name="Wang A."/>
            <person name="Fan W."/>
        </authorList>
    </citation>
    <scope>NUCLEOTIDE SEQUENCE</scope>
    <source>
        <strain evidence="1">WSJ</strain>
        <tissue evidence="1">Leaf</tissue>
    </source>
</reference>
<proteinExistence type="predicted"/>
<comment type="caution">
    <text evidence="1">The sequence shown here is derived from an EMBL/GenBank/DDBJ whole genome shotgun (WGS) entry which is preliminary data.</text>
</comment>
<name>A0AAD8KD04_TARER</name>
<keyword evidence="2" id="KW-1185">Reference proteome</keyword>
<dbReference type="Proteomes" id="UP001229421">
    <property type="component" value="Unassembled WGS sequence"/>
</dbReference>
<dbReference type="InterPro" id="IPR029063">
    <property type="entry name" value="SAM-dependent_MTases_sf"/>
</dbReference>
<sequence>MRLLIHSNFFSVTKFEHGQEGEDEMEGYALTASSKLLLKNTSKNSQNVPNLLSFANLILDPIFVTPWQFLGKWFRGNESTVFETAHGTFMWEFANKLGTLDSM</sequence>
<gene>
    <name evidence="1" type="ORF">QVD17_21997</name>
</gene>
<accession>A0AAD8KD04</accession>
<dbReference type="EMBL" id="JAUHHV010000006">
    <property type="protein sequence ID" value="KAK1420418.1"/>
    <property type="molecule type" value="Genomic_DNA"/>
</dbReference>